<sequence>MISNSIILFIFLFLSAFFSGTEVAFLSLSNAQVESMVKKKLHRAELIKKMKRNPRRLLVTILIGNNVVNIAASSYATVIATTLFKSSVIGITTGIMTLLILVFGEILPKSYASSHPKKFAIFSAVFLRIFQWIFTPLVVSFEWITNIIAGKQKELQVSEEEVRALAKVGMRQGAIEKNEGLMIERLFAFNDIRAEDIMTPRVQVQFMKDTFSIKQAASLIKDHLHTRFPVYSRTPDNVIGFVHSRDVLLAYHTDKEENSIKEILLNIVNVPRQMRIDDIMREFQKRQTHIAIVVDEYGGTEGIVTFEDVIEELVGEIADEHDINENLIQRIDKNTIVVAGDTIIRDINDFFHSEIRGNELDAIAERILDTLERLPKKNDKLTLGDTQCKILSIKKRRIDKVEIKKSV</sequence>
<dbReference type="PANTHER" id="PTHR22777:SF17">
    <property type="entry name" value="UPF0053 PROTEIN SLL0260"/>
    <property type="match status" value="1"/>
</dbReference>
<evidence type="ECO:0000256" key="3">
    <source>
        <dbReference type="ARBA" id="ARBA00022737"/>
    </source>
</evidence>
<dbReference type="Pfam" id="PF01595">
    <property type="entry name" value="CNNM"/>
    <property type="match status" value="1"/>
</dbReference>
<comment type="subcellular location">
    <subcellularLocation>
        <location evidence="1">Membrane</location>
        <topology evidence="1">Multi-pass membrane protein</topology>
    </subcellularLocation>
</comment>
<evidence type="ECO:0000259" key="11">
    <source>
        <dbReference type="PROSITE" id="PS51846"/>
    </source>
</evidence>
<feature type="domain" description="CBS" evidence="10">
    <location>
        <begin position="198"/>
        <end position="257"/>
    </location>
</feature>
<dbReference type="InterPro" id="IPR046342">
    <property type="entry name" value="CBS_dom_sf"/>
</dbReference>
<accession>A0A2H0N8P6</accession>
<evidence type="ECO:0000256" key="1">
    <source>
        <dbReference type="ARBA" id="ARBA00004141"/>
    </source>
</evidence>
<keyword evidence="2 8" id="KW-0812">Transmembrane</keyword>
<evidence type="ECO:0000259" key="10">
    <source>
        <dbReference type="PROSITE" id="PS51371"/>
    </source>
</evidence>
<feature type="transmembrane region" description="Helical" evidence="9">
    <location>
        <begin position="6"/>
        <end position="28"/>
    </location>
</feature>
<evidence type="ECO:0000256" key="8">
    <source>
        <dbReference type="PROSITE-ProRule" id="PRU01193"/>
    </source>
</evidence>
<evidence type="ECO:0000256" key="4">
    <source>
        <dbReference type="ARBA" id="ARBA00022989"/>
    </source>
</evidence>
<evidence type="ECO:0000256" key="7">
    <source>
        <dbReference type="PROSITE-ProRule" id="PRU00703"/>
    </source>
</evidence>
<evidence type="ECO:0000256" key="5">
    <source>
        <dbReference type="ARBA" id="ARBA00023122"/>
    </source>
</evidence>
<organism evidence="12 13">
    <name type="scientific">Candidatus Magasanikbacteria bacterium CG11_big_fil_rev_8_21_14_0_20_39_34</name>
    <dbReference type="NCBI Taxonomy" id="1974653"/>
    <lineage>
        <taxon>Bacteria</taxon>
        <taxon>Candidatus Magasanikiibacteriota</taxon>
    </lineage>
</organism>
<evidence type="ECO:0000313" key="12">
    <source>
        <dbReference type="EMBL" id="PIR04486.1"/>
    </source>
</evidence>
<dbReference type="SUPFAM" id="SSF54631">
    <property type="entry name" value="CBS-domain pair"/>
    <property type="match status" value="1"/>
</dbReference>
<evidence type="ECO:0000256" key="9">
    <source>
        <dbReference type="SAM" id="Phobius"/>
    </source>
</evidence>
<dbReference type="Proteomes" id="UP000229600">
    <property type="component" value="Unassembled WGS sequence"/>
</dbReference>
<keyword evidence="6 8" id="KW-0472">Membrane</keyword>
<dbReference type="InterPro" id="IPR016169">
    <property type="entry name" value="FAD-bd_PCMH_sub2"/>
</dbReference>
<feature type="transmembrane region" description="Helical" evidence="9">
    <location>
        <begin position="57"/>
        <end position="76"/>
    </location>
</feature>
<keyword evidence="3" id="KW-0677">Repeat</keyword>
<dbReference type="Gene3D" id="3.30.465.10">
    <property type="match status" value="1"/>
</dbReference>
<feature type="transmembrane region" description="Helical" evidence="9">
    <location>
        <begin position="119"/>
        <end position="144"/>
    </location>
</feature>
<dbReference type="InterPro" id="IPR005170">
    <property type="entry name" value="Transptr-assoc_dom"/>
</dbReference>
<evidence type="ECO:0000256" key="2">
    <source>
        <dbReference type="ARBA" id="ARBA00022692"/>
    </source>
</evidence>
<protein>
    <submittedName>
        <fullName evidence="12">Hemolysin</fullName>
    </submittedName>
</protein>
<keyword evidence="4 8" id="KW-1133">Transmembrane helix</keyword>
<reference evidence="12 13" key="1">
    <citation type="submission" date="2017-09" db="EMBL/GenBank/DDBJ databases">
        <title>Depth-based differentiation of microbial function through sediment-hosted aquifers and enrichment of novel symbionts in the deep terrestrial subsurface.</title>
        <authorList>
            <person name="Probst A.J."/>
            <person name="Ladd B."/>
            <person name="Jarett J.K."/>
            <person name="Geller-Mcgrath D.E."/>
            <person name="Sieber C.M."/>
            <person name="Emerson J.B."/>
            <person name="Anantharaman K."/>
            <person name="Thomas B.C."/>
            <person name="Malmstrom R."/>
            <person name="Stieglmeier M."/>
            <person name="Klingl A."/>
            <person name="Woyke T."/>
            <person name="Ryan C.M."/>
            <person name="Banfield J.F."/>
        </authorList>
    </citation>
    <scope>NUCLEOTIDE SEQUENCE [LARGE SCALE GENOMIC DNA]</scope>
    <source>
        <strain evidence="12">CG11_big_fil_rev_8_21_14_0_20_39_34</strain>
    </source>
</reference>
<comment type="caution">
    <text evidence="12">The sequence shown here is derived from an EMBL/GenBank/DDBJ whole genome shotgun (WGS) entry which is preliminary data.</text>
</comment>
<evidence type="ECO:0000313" key="13">
    <source>
        <dbReference type="Proteomes" id="UP000229600"/>
    </source>
</evidence>
<dbReference type="PROSITE" id="PS51846">
    <property type="entry name" value="CNNM"/>
    <property type="match status" value="1"/>
</dbReference>
<dbReference type="SMART" id="SM01091">
    <property type="entry name" value="CorC_HlyC"/>
    <property type="match status" value="1"/>
</dbReference>
<feature type="domain" description="CBS" evidence="10">
    <location>
        <begin position="260"/>
        <end position="320"/>
    </location>
</feature>
<evidence type="ECO:0000256" key="6">
    <source>
        <dbReference type="ARBA" id="ARBA00023136"/>
    </source>
</evidence>
<dbReference type="CDD" id="cd04590">
    <property type="entry name" value="CBS_pair_CorC_HlyC_assoc"/>
    <property type="match status" value="1"/>
</dbReference>
<dbReference type="InterPro" id="IPR002550">
    <property type="entry name" value="CNNM"/>
</dbReference>
<proteinExistence type="predicted"/>
<gene>
    <name evidence="12" type="ORF">COV59_00725</name>
</gene>
<dbReference type="InterPro" id="IPR000644">
    <property type="entry name" value="CBS_dom"/>
</dbReference>
<dbReference type="PANTHER" id="PTHR22777">
    <property type="entry name" value="HEMOLYSIN-RELATED"/>
    <property type="match status" value="1"/>
</dbReference>
<dbReference type="Pfam" id="PF00571">
    <property type="entry name" value="CBS"/>
    <property type="match status" value="2"/>
</dbReference>
<dbReference type="EMBL" id="PCWN01000002">
    <property type="protein sequence ID" value="PIR04486.1"/>
    <property type="molecule type" value="Genomic_DNA"/>
</dbReference>
<dbReference type="InterPro" id="IPR036318">
    <property type="entry name" value="FAD-bd_PCMH-like_sf"/>
</dbReference>
<dbReference type="AlphaFoldDB" id="A0A2H0N8P6"/>
<dbReference type="Gene3D" id="3.10.580.10">
    <property type="entry name" value="CBS-domain"/>
    <property type="match status" value="1"/>
</dbReference>
<dbReference type="FunFam" id="3.10.580.10:FF:000002">
    <property type="entry name" value="Magnesium/cobalt efflux protein CorC"/>
    <property type="match status" value="1"/>
</dbReference>
<dbReference type="InterPro" id="IPR044751">
    <property type="entry name" value="Ion_transp-like_CBS"/>
</dbReference>
<keyword evidence="5 7" id="KW-0129">CBS domain</keyword>
<feature type="transmembrane region" description="Helical" evidence="9">
    <location>
        <begin position="88"/>
        <end position="107"/>
    </location>
</feature>
<name>A0A2H0N8P6_9BACT</name>
<dbReference type="Pfam" id="PF03471">
    <property type="entry name" value="CorC_HlyC"/>
    <property type="match status" value="1"/>
</dbReference>
<dbReference type="SUPFAM" id="SSF56176">
    <property type="entry name" value="FAD-binding/transporter-associated domain-like"/>
    <property type="match status" value="1"/>
</dbReference>
<dbReference type="GO" id="GO:0050660">
    <property type="term" value="F:flavin adenine dinucleotide binding"/>
    <property type="evidence" value="ECO:0007669"/>
    <property type="project" value="InterPro"/>
</dbReference>
<dbReference type="PROSITE" id="PS51371">
    <property type="entry name" value="CBS"/>
    <property type="match status" value="2"/>
</dbReference>
<dbReference type="GO" id="GO:0016020">
    <property type="term" value="C:membrane"/>
    <property type="evidence" value="ECO:0007669"/>
    <property type="project" value="UniProtKB-SubCell"/>
</dbReference>
<feature type="domain" description="CNNM transmembrane" evidence="11">
    <location>
        <begin position="1"/>
        <end position="179"/>
    </location>
</feature>